<reference evidence="1" key="1">
    <citation type="journal article" date="2019" name="Environ. Microbiol.">
        <title>Fungal ecological strategies reflected in gene transcription - a case study of two litter decomposers.</title>
        <authorList>
            <person name="Barbi F."/>
            <person name="Kohler A."/>
            <person name="Barry K."/>
            <person name="Baskaran P."/>
            <person name="Daum C."/>
            <person name="Fauchery L."/>
            <person name="Ihrmark K."/>
            <person name="Kuo A."/>
            <person name="LaButti K."/>
            <person name="Lipzen A."/>
            <person name="Morin E."/>
            <person name="Grigoriev I.V."/>
            <person name="Henrissat B."/>
            <person name="Lindahl B."/>
            <person name="Martin F."/>
        </authorList>
    </citation>
    <scope>NUCLEOTIDE SEQUENCE</scope>
    <source>
        <strain evidence="1">JB14</strain>
    </source>
</reference>
<accession>A0A6A4HDL9</accession>
<protein>
    <submittedName>
        <fullName evidence="1">Uncharacterized protein</fullName>
    </submittedName>
</protein>
<gene>
    <name evidence="1" type="ORF">BT96DRAFT_156001</name>
</gene>
<dbReference type="Proteomes" id="UP000799118">
    <property type="component" value="Unassembled WGS sequence"/>
</dbReference>
<dbReference type="EMBL" id="ML769533">
    <property type="protein sequence ID" value="KAE9395337.1"/>
    <property type="molecule type" value="Genomic_DNA"/>
</dbReference>
<proteinExistence type="predicted"/>
<dbReference type="AlphaFoldDB" id="A0A6A4HDL9"/>
<evidence type="ECO:0000313" key="2">
    <source>
        <dbReference type="Proteomes" id="UP000799118"/>
    </source>
</evidence>
<organism evidence="1 2">
    <name type="scientific">Gymnopus androsaceus JB14</name>
    <dbReference type="NCBI Taxonomy" id="1447944"/>
    <lineage>
        <taxon>Eukaryota</taxon>
        <taxon>Fungi</taxon>
        <taxon>Dikarya</taxon>
        <taxon>Basidiomycota</taxon>
        <taxon>Agaricomycotina</taxon>
        <taxon>Agaricomycetes</taxon>
        <taxon>Agaricomycetidae</taxon>
        <taxon>Agaricales</taxon>
        <taxon>Marasmiineae</taxon>
        <taxon>Omphalotaceae</taxon>
        <taxon>Gymnopus</taxon>
    </lineage>
</organism>
<name>A0A6A4HDL9_9AGAR</name>
<evidence type="ECO:0000313" key="1">
    <source>
        <dbReference type="EMBL" id="KAE9395337.1"/>
    </source>
</evidence>
<sequence>MSNENEYLDESQHSLQLLLTSASTPVPSLALAPFASLPGLWQSAQSFLCRHWPPHPPHPIDAAPRFASFISKAFRVADLIEGRARLVSGAILKTWMTATQVLGHCVFV</sequence>
<keyword evidence="2" id="KW-1185">Reference proteome</keyword>